<dbReference type="AlphaFoldDB" id="A0A0W0SB10"/>
<gene>
    <name evidence="2" type="ORF">Lche_2755</name>
</gene>
<proteinExistence type="predicted"/>
<organism evidence="2 3">
    <name type="scientific">Legionella cherrii</name>
    <dbReference type="NCBI Taxonomy" id="28084"/>
    <lineage>
        <taxon>Bacteria</taxon>
        <taxon>Pseudomonadati</taxon>
        <taxon>Pseudomonadota</taxon>
        <taxon>Gammaproteobacteria</taxon>
        <taxon>Legionellales</taxon>
        <taxon>Legionellaceae</taxon>
        <taxon>Legionella</taxon>
    </lineage>
</organism>
<dbReference type="Proteomes" id="UP000054921">
    <property type="component" value="Unassembled WGS sequence"/>
</dbReference>
<keyword evidence="1" id="KW-0812">Transmembrane</keyword>
<feature type="transmembrane region" description="Helical" evidence="1">
    <location>
        <begin position="88"/>
        <end position="108"/>
    </location>
</feature>
<feature type="transmembrane region" description="Helical" evidence="1">
    <location>
        <begin position="12"/>
        <end position="30"/>
    </location>
</feature>
<evidence type="ECO:0000313" key="2">
    <source>
        <dbReference type="EMBL" id="KTC80735.1"/>
    </source>
</evidence>
<name>A0A0W0SB10_9GAMM</name>
<evidence type="ECO:0000256" key="1">
    <source>
        <dbReference type="SAM" id="Phobius"/>
    </source>
</evidence>
<keyword evidence="1" id="KW-1133">Transmembrane helix</keyword>
<dbReference type="EMBL" id="LNXW01000013">
    <property type="protein sequence ID" value="KTC80735.1"/>
    <property type="molecule type" value="Genomic_DNA"/>
</dbReference>
<sequence length="493" mass="56867">MRQVVLLRPLNTQKFIFIITLILLAILFIFKSCQVAQFHRDAQYYIQSSVLWPKGLVTFAGSLIGGRDLVVFFYHFFMKSFGYSVDTLSLALAITYFFSGLFLVTIIFRFNISNLMRLWISTFVLLISYALPIWSYPASDNLGALALVGLWLLYIISVQTQKKWLIFFVYPICVGIAYHVRTELILFGLLTFIGIVFQFKRASYLQRLALFLIILFSTQLGVFVIEKSWMLWVPAKKPYVYKGIFLSFRAFHFASGRNGPNSSKLSHLLHLRSDEKIPFWDALGSTYSKIGAAKSDELISKAGFEALYQNPLSFLKEITHIQSETFKLEISIPSWSEQEKTQKRDLNDLDLVRKETQMKFGGDAIFPLAKLLISSDSLIHNMRAFLPPIKVEMTVPFSYQFVFPICLLILLVKVDKLIRTLLLPPVIYALVLFFLINFTEGPVVRYLNGIMLLEWIVLWIALNMIFVKNSRVKVNFYLSNTMKSVFYKEDKIA</sequence>
<feature type="transmembrane region" description="Helical" evidence="1">
    <location>
        <begin position="204"/>
        <end position="225"/>
    </location>
</feature>
<reference evidence="2 3" key="1">
    <citation type="submission" date="2015-11" db="EMBL/GenBank/DDBJ databases">
        <title>Genomic analysis of 38 Legionella species identifies large and diverse effector repertoires.</title>
        <authorList>
            <person name="Burstein D."/>
            <person name="Amaro F."/>
            <person name="Zusman T."/>
            <person name="Lifshitz Z."/>
            <person name="Cohen O."/>
            <person name="Gilbert J.A."/>
            <person name="Pupko T."/>
            <person name="Shuman H.A."/>
            <person name="Segal G."/>
        </authorList>
    </citation>
    <scope>NUCLEOTIDE SEQUENCE [LARGE SCALE GENOMIC DNA]</scope>
    <source>
        <strain evidence="2 3">ORW</strain>
    </source>
</reference>
<evidence type="ECO:0000313" key="3">
    <source>
        <dbReference type="Proteomes" id="UP000054921"/>
    </source>
</evidence>
<feature type="transmembrane region" description="Helical" evidence="1">
    <location>
        <begin position="397"/>
        <end position="414"/>
    </location>
</feature>
<keyword evidence="1" id="KW-0472">Membrane</keyword>
<feature type="transmembrane region" description="Helical" evidence="1">
    <location>
        <begin position="115"/>
        <end position="136"/>
    </location>
</feature>
<dbReference type="STRING" id="28084.Lche_2755"/>
<dbReference type="RefSeq" id="WP_058388095.1">
    <property type="nucleotide sequence ID" value="NZ_LNXW01000013.1"/>
</dbReference>
<comment type="caution">
    <text evidence="2">The sequence shown here is derived from an EMBL/GenBank/DDBJ whole genome shotgun (WGS) entry which is preliminary data.</text>
</comment>
<dbReference type="PATRIC" id="fig|28084.5.peg.2984"/>
<evidence type="ECO:0008006" key="4">
    <source>
        <dbReference type="Google" id="ProtNLM"/>
    </source>
</evidence>
<protein>
    <recommendedName>
        <fullName evidence="4">Glycosyltransferase RgtA/B/C/D-like domain-containing protein</fullName>
    </recommendedName>
</protein>
<accession>A0A0W0SB10</accession>
<feature type="transmembrane region" description="Helical" evidence="1">
    <location>
        <begin position="165"/>
        <end position="198"/>
    </location>
</feature>
<feature type="transmembrane region" description="Helical" evidence="1">
    <location>
        <begin position="142"/>
        <end position="158"/>
    </location>
</feature>
<feature type="transmembrane region" description="Helical" evidence="1">
    <location>
        <begin position="445"/>
        <end position="467"/>
    </location>
</feature>
<feature type="transmembrane region" description="Helical" evidence="1">
    <location>
        <begin position="51"/>
        <end position="76"/>
    </location>
</feature>
<feature type="transmembrane region" description="Helical" evidence="1">
    <location>
        <begin position="421"/>
        <end position="439"/>
    </location>
</feature>